<evidence type="ECO:0000313" key="24">
    <source>
        <dbReference type="Ensembl" id="ENSKMAP00000019669.1"/>
    </source>
</evidence>
<evidence type="ECO:0000256" key="15">
    <source>
        <dbReference type="ARBA" id="ARBA00023065"/>
    </source>
</evidence>
<sequence length="282" mass="31362">MQKQENNNFFNQALKQIYLVSFSLHTRSESIRSICSHATIYHQGAQIQPNHCIKKIQSVLFQAMDHMNHSNMDHTQHLQQTVAPPTSAGHDHGGGGNDGSHGGHGGMVSDTLMQPQSHMTLKHDVIMFGLVLAPQAMTFYFGYHNVELLFTGWLINSPGEMVGACIGVFLLAVLYEGLKIGREALLRRSQVNVRYNSMSLPGTDGTVLMETHKTVGQRMLSPSHFLQTGLHVIQVVVSYFLMLVFMTYNGYLCIAVALGAGMGYFLFSWRKAVVVDITEHCH</sequence>
<dbReference type="Ensembl" id="ENSKMAT00000019934.1">
    <property type="protein sequence ID" value="ENSKMAP00000019669.1"/>
    <property type="gene ID" value="ENSKMAG00000014647.1"/>
</dbReference>
<feature type="transmembrane region" description="Helical" evidence="22">
    <location>
        <begin position="161"/>
        <end position="178"/>
    </location>
</feature>
<evidence type="ECO:0000256" key="3">
    <source>
        <dbReference type="ARBA" id="ARBA00004424"/>
    </source>
</evidence>
<evidence type="ECO:0000256" key="4">
    <source>
        <dbReference type="ARBA" id="ARBA00004520"/>
    </source>
</evidence>
<evidence type="ECO:0000256" key="7">
    <source>
        <dbReference type="ARBA" id="ARBA00022448"/>
    </source>
</evidence>
<dbReference type="GO" id="GO:0016323">
    <property type="term" value="C:basolateral plasma membrane"/>
    <property type="evidence" value="ECO:0007669"/>
    <property type="project" value="UniProtKB-SubCell"/>
</dbReference>
<evidence type="ECO:0000256" key="13">
    <source>
        <dbReference type="ARBA" id="ARBA00022989"/>
    </source>
</evidence>
<evidence type="ECO:0000256" key="6">
    <source>
        <dbReference type="ARBA" id="ARBA00006921"/>
    </source>
</evidence>
<keyword evidence="16" id="KW-0558">Oxidation</keyword>
<evidence type="ECO:0000256" key="22">
    <source>
        <dbReference type="RuleBase" id="RU367022"/>
    </source>
</evidence>
<dbReference type="PANTHER" id="PTHR12483">
    <property type="entry name" value="SOLUTE CARRIER FAMILY 31 COPPER TRANSPORTERS"/>
    <property type="match status" value="1"/>
</dbReference>
<evidence type="ECO:0000256" key="5">
    <source>
        <dbReference type="ARBA" id="ARBA00004554"/>
    </source>
</evidence>
<evidence type="ECO:0000313" key="25">
    <source>
        <dbReference type="Proteomes" id="UP000264800"/>
    </source>
</evidence>
<dbReference type="Pfam" id="PF04145">
    <property type="entry name" value="Ctr"/>
    <property type="match status" value="1"/>
</dbReference>
<evidence type="ECO:0000256" key="2">
    <source>
        <dbReference type="ARBA" id="ARBA00004195"/>
    </source>
</evidence>
<evidence type="ECO:0000256" key="23">
    <source>
        <dbReference type="SAM" id="MobiDB-lite"/>
    </source>
</evidence>
<dbReference type="GO" id="GO:0031901">
    <property type="term" value="C:early endosome membrane"/>
    <property type="evidence" value="ECO:0007669"/>
    <property type="project" value="UniProtKB-SubCell"/>
</dbReference>
<dbReference type="GO" id="GO:0005375">
    <property type="term" value="F:copper ion transmembrane transporter activity"/>
    <property type="evidence" value="ECO:0007669"/>
    <property type="project" value="UniProtKB-UniRule"/>
</dbReference>
<evidence type="ECO:0000256" key="12">
    <source>
        <dbReference type="ARBA" id="ARBA00022796"/>
    </source>
</evidence>
<evidence type="ECO:0000256" key="11">
    <source>
        <dbReference type="ARBA" id="ARBA00022753"/>
    </source>
</evidence>
<reference evidence="24" key="1">
    <citation type="submission" date="2025-08" db="UniProtKB">
        <authorList>
            <consortium name="Ensembl"/>
        </authorList>
    </citation>
    <scope>IDENTIFICATION</scope>
</reference>
<evidence type="ECO:0000256" key="17">
    <source>
        <dbReference type="ARBA" id="ARBA00023136"/>
    </source>
</evidence>
<comment type="subcellular location">
    <subcellularLocation>
        <location evidence="3">Apical cell membrane</location>
        <topology evidence="3">Multi-pass membrane protein</topology>
    </subcellularLocation>
    <subcellularLocation>
        <location evidence="5">Basolateral cell membrane</location>
        <topology evidence="5">Multi-pass membrane protein</topology>
    </subcellularLocation>
    <subcellularLocation>
        <location evidence="4">Early endosome membrane</location>
        <topology evidence="4">Multi-pass membrane protein</topology>
    </subcellularLocation>
    <subcellularLocation>
        <location evidence="1">Late endosome membrane</location>
        <topology evidence="1">Multi-pass membrane protein</topology>
    </subcellularLocation>
    <subcellularLocation>
        <location evidence="22">Membrane</location>
        <topology evidence="22">Multi-pass membrane protein</topology>
    </subcellularLocation>
    <subcellularLocation>
        <location evidence="2">Recycling endosome membrane</location>
        <topology evidence="2">Multi-pass membrane protein</topology>
    </subcellularLocation>
</comment>
<comment type="catalytic activity">
    <reaction evidence="20">
        <text>Ag(+)(out) = Ag(+)(in)</text>
        <dbReference type="Rhea" id="RHEA:75207"/>
        <dbReference type="ChEBI" id="CHEBI:49468"/>
    </reaction>
</comment>
<reference evidence="24" key="2">
    <citation type="submission" date="2025-09" db="UniProtKB">
        <authorList>
            <consortium name="Ensembl"/>
        </authorList>
    </citation>
    <scope>IDENTIFICATION</scope>
</reference>
<keyword evidence="7 22" id="KW-0813">Transport</keyword>
<name>A0A3Q3B668_KRYMA</name>
<comment type="similarity">
    <text evidence="6 22">Belongs to the copper transporter (Ctr) (TC 1.A.56) family. SLC31A subfamily.</text>
</comment>
<accession>A0A3Q3B668</accession>
<dbReference type="GO" id="GO:0031902">
    <property type="term" value="C:late endosome membrane"/>
    <property type="evidence" value="ECO:0007669"/>
    <property type="project" value="UniProtKB-SubCell"/>
</dbReference>
<evidence type="ECO:0000256" key="9">
    <source>
        <dbReference type="ARBA" id="ARBA00022553"/>
    </source>
</evidence>
<dbReference type="GO" id="GO:0016324">
    <property type="term" value="C:apical plasma membrane"/>
    <property type="evidence" value="ECO:0007669"/>
    <property type="project" value="UniProtKB-SubCell"/>
</dbReference>
<dbReference type="STRING" id="37003.ENSKMAP00000019669"/>
<feature type="compositionally biased region" description="Gly residues" evidence="23">
    <location>
        <begin position="94"/>
        <end position="106"/>
    </location>
</feature>
<keyword evidence="8" id="KW-1003">Cell membrane</keyword>
<keyword evidence="11" id="KW-0967">Endosome</keyword>
<evidence type="ECO:0000256" key="21">
    <source>
        <dbReference type="ARBA" id="ARBA00037299"/>
    </source>
</evidence>
<keyword evidence="13 22" id="KW-1133">Transmembrane helix</keyword>
<keyword evidence="14 22" id="KW-0186">Copper</keyword>
<evidence type="ECO:0000256" key="16">
    <source>
        <dbReference type="ARBA" id="ARBA00023097"/>
    </source>
</evidence>
<dbReference type="AlphaFoldDB" id="A0A3Q3B668"/>
<keyword evidence="17 22" id="KW-0472">Membrane</keyword>
<proteinExistence type="inferred from homology"/>
<evidence type="ECO:0000256" key="18">
    <source>
        <dbReference type="ARBA" id="ARBA00023157"/>
    </source>
</evidence>
<evidence type="ECO:0000256" key="8">
    <source>
        <dbReference type="ARBA" id="ARBA00022475"/>
    </source>
</evidence>
<keyword evidence="18" id="KW-1015">Disulfide bond</keyword>
<dbReference type="Proteomes" id="UP000264800">
    <property type="component" value="Unplaced"/>
</dbReference>
<evidence type="ECO:0000256" key="1">
    <source>
        <dbReference type="ARBA" id="ARBA00004107"/>
    </source>
</evidence>
<keyword evidence="25" id="KW-1185">Reference proteome</keyword>
<keyword evidence="10 22" id="KW-0812">Transmembrane</keyword>
<evidence type="ECO:0000256" key="19">
    <source>
        <dbReference type="ARBA" id="ARBA00036192"/>
    </source>
</evidence>
<feature type="transmembrane region" description="Helical" evidence="22">
    <location>
        <begin position="125"/>
        <end position="141"/>
    </location>
</feature>
<evidence type="ECO:0000256" key="20">
    <source>
        <dbReference type="ARBA" id="ARBA00036430"/>
    </source>
</evidence>
<comment type="catalytic activity">
    <reaction evidence="19">
        <text>Cu(+)(out) = Cu(+)(in)</text>
        <dbReference type="Rhea" id="RHEA:75211"/>
        <dbReference type="ChEBI" id="CHEBI:49552"/>
    </reaction>
</comment>
<protein>
    <recommendedName>
        <fullName evidence="22">Copper transport protein</fullName>
    </recommendedName>
</protein>
<keyword evidence="9" id="KW-0597">Phosphoprotein</keyword>
<evidence type="ECO:0000256" key="10">
    <source>
        <dbReference type="ARBA" id="ARBA00022692"/>
    </source>
</evidence>
<keyword evidence="12 22" id="KW-0187">Copper transport</keyword>
<organism evidence="24 25">
    <name type="scientific">Kryptolebias marmoratus</name>
    <name type="common">Mangrove killifish</name>
    <name type="synonym">Rivulus marmoratus</name>
    <dbReference type="NCBI Taxonomy" id="37003"/>
    <lineage>
        <taxon>Eukaryota</taxon>
        <taxon>Metazoa</taxon>
        <taxon>Chordata</taxon>
        <taxon>Craniata</taxon>
        <taxon>Vertebrata</taxon>
        <taxon>Euteleostomi</taxon>
        <taxon>Actinopterygii</taxon>
        <taxon>Neopterygii</taxon>
        <taxon>Teleostei</taxon>
        <taxon>Neoteleostei</taxon>
        <taxon>Acanthomorphata</taxon>
        <taxon>Ovalentaria</taxon>
        <taxon>Atherinomorphae</taxon>
        <taxon>Cyprinodontiformes</taxon>
        <taxon>Rivulidae</taxon>
        <taxon>Kryptolebias</taxon>
    </lineage>
</organism>
<dbReference type="GeneTree" id="ENSGT00940000155147"/>
<comment type="function">
    <text evidence="21">Mobilizes copper(1+) out of the endosomal compartment, making copper(1+) available for export out of the cells.</text>
</comment>
<keyword evidence="15 22" id="KW-0406">Ion transport</keyword>
<feature type="region of interest" description="Disordered" evidence="23">
    <location>
        <begin position="75"/>
        <end position="109"/>
    </location>
</feature>
<dbReference type="PANTHER" id="PTHR12483:SF22">
    <property type="entry name" value="HIGH AFFINITY COPPER UPTAKE PROTEIN 1"/>
    <property type="match status" value="1"/>
</dbReference>
<evidence type="ECO:0000256" key="14">
    <source>
        <dbReference type="ARBA" id="ARBA00023008"/>
    </source>
</evidence>
<dbReference type="GO" id="GO:0055038">
    <property type="term" value="C:recycling endosome membrane"/>
    <property type="evidence" value="ECO:0007669"/>
    <property type="project" value="UniProtKB-SubCell"/>
</dbReference>
<dbReference type="InterPro" id="IPR007274">
    <property type="entry name" value="Cop_transporter"/>
</dbReference>